<dbReference type="Gene3D" id="3.90.1720.10">
    <property type="entry name" value="endopeptidase domain like (from Nostoc punctiforme)"/>
    <property type="match status" value="1"/>
</dbReference>
<keyword evidence="4" id="KW-0788">Thiol protease</keyword>
<dbReference type="EMBL" id="AYKH01000006">
    <property type="protein sequence ID" value="ROO29087.1"/>
    <property type="molecule type" value="Genomic_DNA"/>
</dbReference>
<evidence type="ECO:0000313" key="7">
    <source>
        <dbReference type="EMBL" id="ROO29087.1"/>
    </source>
</evidence>
<dbReference type="SUPFAM" id="SSF54001">
    <property type="entry name" value="Cysteine proteinases"/>
    <property type="match status" value="1"/>
</dbReference>
<dbReference type="Proteomes" id="UP000283993">
    <property type="component" value="Unassembled WGS sequence"/>
</dbReference>
<organism evidence="7 8">
    <name type="scientific">Salinisphaera orenii MK-B5</name>
    <dbReference type="NCBI Taxonomy" id="856730"/>
    <lineage>
        <taxon>Bacteria</taxon>
        <taxon>Pseudomonadati</taxon>
        <taxon>Pseudomonadota</taxon>
        <taxon>Gammaproteobacteria</taxon>
        <taxon>Salinisphaerales</taxon>
        <taxon>Salinisphaeraceae</taxon>
        <taxon>Salinisphaera</taxon>
    </lineage>
</organism>
<evidence type="ECO:0000256" key="3">
    <source>
        <dbReference type="ARBA" id="ARBA00022801"/>
    </source>
</evidence>
<keyword evidence="3" id="KW-0378">Hydrolase</keyword>
<dbReference type="RefSeq" id="WP_185015548.1">
    <property type="nucleotide sequence ID" value="NZ_AYKH01000006.1"/>
</dbReference>
<feature type="domain" description="NlpC/P60" evidence="6">
    <location>
        <begin position="42"/>
        <end position="169"/>
    </location>
</feature>
<feature type="chain" id="PRO_5019138172" description="NlpC/P60 domain-containing protein" evidence="5">
    <location>
        <begin position="29"/>
        <end position="172"/>
    </location>
</feature>
<name>A0A423PU17_9GAMM</name>
<dbReference type="PROSITE" id="PS51935">
    <property type="entry name" value="NLPC_P60"/>
    <property type="match status" value="1"/>
</dbReference>
<sequence>MKTPPRHPRLPRAIAAALVLGAALLAGCSSTPPVENRVPAGSAEREAAISHALAQLDKPYRREASGPSAFDNDGFIAFVYRDAPEPLPEAVRAQLEAGTPIDLADARPADLVFFRLEGDNDRARLLVGLYLGDETMLMATPGIREDAGVRRLALDEYWHQRLVGVIRILPPR</sequence>
<dbReference type="PROSITE" id="PS51257">
    <property type="entry name" value="PROKAR_LIPOPROTEIN"/>
    <property type="match status" value="1"/>
</dbReference>
<dbReference type="InterPro" id="IPR038765">
    <property type="entry name" value="Papain-like_cys_pep_sf"/>
</dbReference>
<dbReference type="Pfam" id="PF00877">
    <property type="entry name" value="NLPC_P60"/>
    <property type="match status" value="1"/>
</dbReference>
<protein>
    <recommendedName>
        <fullName evidence="6">NlpC/P60 domain-containing protein</fullName>
    </recommendedName>
</protein>
<keyword evidence="8" id="KW-1185">Reference proteome</keyword>
<accession>A0A423PU17</accession>
<evidence type="ECO:0000259" key="6">
    <source>
        <dbReference type="PROSITE" id="PS51935"/>
    </source>
</evidence>
<gene>
    <name evidence="7" type="ORF">SAOR_04500</name>
</gene>
<evidence type="ECO:0000313" key="8">
    <source>
        <dbReference type="Proteomes" id="UP000283993"/>
    </source>
</evidence>
<evidence type="ECO:0000256" key="4">
    <source>
        <dbReference type="ARBA" id="ARBA00022807"/>
    </source>
</evidence>
<comment type="similarity">
    <text evidence="1">Belongs to the peptidase C40 family.</text>
</comment>
<dbReference type="PANTHER" id="PTHR47053">
    <property type="entry name" value="MUREIN DD-ENDOPEPTIDASE MEPH-RELATED"/>
    <property type="match status" value="1"/>
</dbReference>
<dbReference type="PANTHER" id="PTHR47053:SF1">
    <property type="entry name" value="MUREIN DD-ENDOPEPTIDASE MEPH-RELATED"/>
    <property type="match status" value="1"/>
</dbReference>
<reference evidence="7 8" key="1">
    <citation type="submission" date="2013-10" db="EMBL/GenBank/DDBJ databases">
        <title>Salinisphaera orenii MK-B5 Genome Sequencing.</title>
        <authorList>
            <person name="Lai Q."/>
            <person name="Li C."/>
            <person name="Shao Z."/>
        </authorList>
    </citation>
    <scope>NUCLEOTIDE SEQUENCE [LARGE SCALE GENOMIC DNA]</scope>
    <source>
        <strain evidence="7 8">MK-B5</strain>
    </source>
</reference>
<dbReference type="AlphaFoldDB" id="A0A423PU17"/>
<comment type="caution">
    <text evidence="7">The sequence shown here is derived from an EMBL/GenBank/DDBJ whole genome shotgun (WGS) entry which is preliminary data.</text>
</comment>
<dbReference type="InterPro" id="IPR051202">
    <property type="entry name" value="Peptidase_C40"/>
</dbReference>
<evidence type="ECO:0000256" key="2">
    <source>
        <dbReference type="ARBA" id="ARBA00022670"/>
    </source>
</evidence>
<proteinExistence type="inferred from homology"/>
<dbReference type="GO" id="GO:0006508">
    <property type="term" value="P:proteolysis"/>
    <property type="evidence" value="ECO:0007669"/>
    <property type="project" value="UniProtKB-KW"/>
</dbReference>
<dbReference type="GO" id="GO:0008234">
    <property type="term" value="F:cysteine-type peptidase activity"/>
    <property type="evidence" value="ECO:0007669"/>
    <property type="project" value="UniProtKB-KW"/>
</dbReference>
<dbReference type="InterPro" id="IPR000064">
    <property type="entry name" value="NLP_P60_dom"/>
</dbReference>
<evidence type="ECO:0000256" key="1">
    <source>
        <dbReference type="ARBA" id="ARBA00007074"/>
    </source>
</evidence>
<evidence type="ECO:0000256" key="5">
    <source>
        <dbReference type="SAM" id="SignalP"/>
    </source>
</evidence>
<keyword evidence="5" id="KW-0732">Signal</keyword>
<keyword evidence="2" id="KW-0645">Protease</keyword>
<feature type="signal peptide" evidence="5">
    <location>
        <begin position="1"/>
        <end position="28"/>
    </location>
</feature>